<dbReference type="PANTHER" id="PTHR21530">
    <property type="entry name" value="PHEROMONE SHUTDOWN PROTEIN"/>
    <property type="match status" value="1"/>
</dbReference>
<dbReference type="HOGENOM" id="CLU_034593_0_1_1"/>
<dbReference type="Proteomes" id="UP000014760">
    <property type="component" value="Unassembled WGS sequence"/>
</dbReference>
<evidence type="ECO:0008006" key="5">
    <source>
        <dbReference type="Google" id="ProtNLM"/>
    </source>
</evidence>
<proteinExistence type="predicted"/>
<dbReference type="EnsemblMetazoa" id="CapteT182788">
    <property type="protein sequence ID" value="CapteP182788"/>
    <property type="gene ID" value="CapteG182788"/>
</dbReference>
<dbReference type="OMA" id="MEKMMTT"/>
<gene>
    <name evidence="2" type="ORF">CAPTEDRAFT_182788</name>
</gene>
<reference evidence="2 4" key="2">
    <citation type="journal article" date="2013" name="Nature">
        <title>Insights into bilaterian evolution from three spiralian genomes.</title>
        <authorList>
            <person name="Simakov O."/>
            <person name="Marletaz F."/>
            <person name="Cho S.J."/>
            <person name="Edsinger-Gonzales E."/>
            <person name="Havlak P."/>
            <person name="Hellsten U."/>
            <person name="Kuo D.H."/>
            <person name="Larsson T."/>
            <person name="Lv J."/>
            <person name="Arendt D."/>
            <person name="Savage R."/>
            <person name="Osoegawa K."/>
            <person name="de Jong P."/>
            <person name="Grimwood J."/>
            <person name="Chapman J.A."/>
            <person name="Shapiro H."/>
            <person name="Aerts A."/>
            <person name="Otillar R.P."/>
            <person name="Terry A.Y."/>
            <person name="Boore J.L."/>
            <person name="Grigoriev I.V."/>
            <person name="Lindberg D.R."/>
            <person name="Seaver E.C."/>
            <person name="Weisblat D.A."/>
            <person name="Putnam N.H."/>
            <person name="Rokhsar D.S."/>
        </authorList>
    </citation>
    <scope>NUCLEOTIDE SEQUENCE</scope>
    <source>
        <strain evidence="2 4">I ESC-2004</strain>
    </source>
</reference>
<reference evidence="4" key="1">
    <citation type="submission" date="2012-12" db="EMBL/GenBank/DDBJ databases">
        <authorList>
            <person name="Hellsten U."/>
            <person name="Grimwood J."/>
            <person name="Chapman J.A."/>
            <person name="Shapiro H."/>
            <person name="Aerts A."/>
            <person name="Otillar R.P."/>
            <person name="Terry A.Y."/>
            <person name="Boore J.L."/>
            <person name="Simakov O."/>
            <person name="Marletaz F."/>
            <person name="Cho S.-J."/>
            <person name="Edsinger-Gonzales E."/>
            <person name="Havlak P."/>
            <person name="Kuo D.-H."/>
            <person name="Larsson T."/>
            <person name="Lv J."/>
            <person name="Arendt D."/>
            <person name="Savage R."/>
            <person name="Osoegawa K."/>
            <person name="de Jong P."/>
            <person name="Lindberg D.R."/>
            <person name="Seaver E.C."/>
            <person name="Weisblat D.A."/>
            <person name="Putnam N.H."/>
            <person name="Grigoriev I.V."/>
            <person name="Rokhsar D.S."/>
        </authorList>
    </citation>
    <scope>NUCLEOTIDE SEQUENCE</scope>
    <source>
        <strain evidence="4">I ESC-2004</strain>
    </source>
</reference>
<dbReference type="InterPro" id="IPR046345">
    <property type="entry name" value="TraB_PrgY-like"/>
</dbReference>
<reference evidence="3" key="3">
    <citation type="submission" date="2015-06" db="UniProtKB">
        <authorList>
            <consortium name="EnsemblMetazoa"/>
        </authorList>
    </citation>
    <scope>IDENTIFICATION</scope>
</reference>
<evidence type="ECO:0000313" key="4">
    <source>
        <dbReference type="Proteomes" id="UP000014760"/>
    </source>
</evidence>
<evidence type="ECO:0000313" key="3">
    <source>
        <dbReference type="EnsemblMetazoa" id="CapteP182788"/>
    </source>
</evidence>
<feature type="compositionally biased region" description="Acidic residues" evidence="1">
    <location>
        <begin position="33"/>
        <end position="47"/>
    </location>
</feature>
<dbReference type="FunCoup" id="R7V1Z4">
    <property type="interactions" value="406"/>
</dbReference>
<dbReference type="EMBL" id="AMQN01005391">
    <property type="status" value="NOT_ANNOTATED_CDS"/>
    <property type="molecule type" value="Genomic_DNA"/>
</dbReference>
<keyword evidence="4" id="KW-1185">Reference proteome</keyword>
<dbReference type="Pfam" id="PF01963">
    <property type="entry name" value="TraB_PrgY_gumN"/>
    <property type="match status" value="1"/>
</dbReference>
<dbReference type="STRING" id="283909.R7V1Z4"/>
<dbReference type="OrthoDB" id="48306at2759"/>
<dbReference type="CDD" id="cd14726">
    <property type="entry name" value="TraB_PrgY-like"/>
    <property type="match status" value="1"/>
</dbReference>
<dbReference type="PANTHER" id="PTHR21530:SF7">
    <property type="entry name" value="TRAB DOMAIN-CONTAINING PROTEIN"/>
    <property type="match status" value="1"/>
</dbReference>
<evidence type="ECO:0000256" key="1">
    <source>
        <dbReference type="SAM" id="MobiDB-lite"/>
    </source>
</evidence>
<dbReference type="InterPro" id="IPR002816">
    <property type="entry name" value="TraB/PrgY/GumN_fam"/>
</dbReference>
<evidence type="ECO:0000313" key="2">
    <source>
        <dbReference type="EMBL" id="ELU12512.1"/>
    </source>
</evidence>
<sequence length="361" mass="39884">MNSAEDADLSPAQQETQNREAALHEAVAISGDSDSEEDREEEEEEEVQGILPFPSNYLKRNTNPELPETVTVLHTDKGSTVYLVGTAHFSTQSQDDVVKTIEATQPDIVVVELCKSRIRILSLDEETLLKEAQDMNLQKIRAAIQDGGVVQGVLHLMMLSMSAYVTKQLGMAPGGEFRTAFKEALKIRGCRFHLGDRPIKITLQRVLGSLNVWQKIKLGWNLLTSKEPISKEDVERCKKKDILEEMLKEMTGEFPALSRVLVTERDQFLAHSLEMAAQPIPDANSSTGTVPSVVVGVVGIGHQKGIVENWQNASCNIADLMTVPPPSKVLYAVRITLRISVLGLAAYGGYQIFKVIRKSFS</sequence>
<name>R7V1Z4_CAPTE</name>
<organism evidence="2">
    <name type="scientific">Capitella teleta</name>
    <name type="common">Polychaete worm</name>
    <dbReference type="NCBI Taxonomy" id="283909"/>
    <lineage>
        <taxon>Eukaryota</taxon>
        <taxon>Metazoa</taxon>
        <taxon>Spiralia</taxon>
        <taxon>Lophotrochozoa</taxon>
        <taxon>Annelida</taxon>
        <taxon>Polychaeta</taxon>
        <taxon>Sedentaria</taxon>
        <taxon>Scolecida</taxon>
        <taxon>Capitellidae</taxon>
        <taxon>Capitella</taxon>
    </lineage>
</organism>
<dbReference type="AlphaFoldDB" id="R7V1Z4"/>
<dbReference type="EMBL" id="KB295903">
    <property type="protein sequence ID" value="ELU12512.1"/>
    <property type="molecule type" value="Genomic_DNA"/>
</dbReference>
<feature type="region of interest" description="Disordered" evidence="1">
    <location>
        <begin position="1"/>
        <end position="62"/>
    </location>
</feature>
<protein>
    <recommendedName>
        <fullName evidence="5">TraB domain-containing protein</fullName>
    </recommendedName>
</protein>
<accession>R7V1Z4</accession>